<name>A0AAD7PAI3_QUISA</name>
<keyword evidence="2 3" id="KW-0812">Transmembrane</keyword>
<feature type="region of interest" description="Disordered" evidence="1">
    <location>
        <begin position="1"/>
        <end position="37"/>
    </location>
</feature>
<gene>
    <name evidence="3" type="ORF">O6P43_028312</name>
</gene>
<evidence type="ECO:0000313" key="4">
    <source>
        <dbReference type="Proteomes" id="UP001163823"/>
    </source>
</evidence>
<organism evidence="3 4">
    <name type="scientific">Quillaja saponaria</name>
    <name type="common">Soap bark tree</name>
    <dbReference type="NCBI Taxonomy" id="32244"/>
    <lineage>
        <taxon>Eukaryota</taxon>
        <taxon>Viridiplantae</taxon>
        <taxon>Streptophyta</taxon>
        <taxon>Embryophyta</taxon>
        <taxon>Tracheophyta</taxon>
        <taxon>Spermatophyta</taxon>
        <taxon>Magnoliopsida</taxon>
        <taxon>eudicotyledons</taxon>
        <taxon>Gunneridae</taxon>
        <taxon>Pentapetalae</taxon>
        <taxon>rosids</taxon>
        <taxon>fabids</taxon>
        <taxon>Fabales</taxon>
        <taxon>Quillajaceae</taxon>
        <taxon>Quillaja</taxon>
    </lineage>
</organism>
<proteinExistence type="predicted"/>
<dbReference type="Proteomes" id="UP001163823">
    <property type="component" value="Chromosome 12"/>
</dbReference>
<comment type="caution">
    <text evidence="3">The sequence shown here is derived from an EMBL/GenBank/DDBJ whole genome shotgun (WGS) entry which is preliminary data.</text>
</comment>
<keyword evidence="2" id="KW-1133">Transmembrane helix</keyword>
<protein>
    <submittedName>
        <fullName evidence="3">Transmembrane protein</fullName>
    </submittedName>
</protein>
<feature type="transmembrane region" description="Helical" evidence="2">
    <location>
        <begin position="65"/>
        <end position="83"/>
    </location>
</feature>
<keyword evidence="2" id="KW-0472">Membrane</keyword>
<dbReference type="KEGG" id="qsa:O6P43_028312"/>
<dbReference type="AlphaFoldDB" id="A0AAD7PAI3"/>
<feature type="compositionally biased region" description="Polar residues" evidence="1">
    <location>
        <begin position="1"/>
        <end position="11"/>
    </location>
</feature>
<evidence type="ECO:0000313" key="3">
    <source>
        <dbReference type="EMBL" id="KAJ7947745.1"/>
    </source>
</evidence>
<keyword evidence="4" id="KW-1185">Reference proteome</keyword>
<accession>A0AAD7PAI3</accession>
<reference evidence="3" key="1">
    <citation type="journal article" date="2023" name="Science">
        <title>Elucidation of the pathway for biosynthesis of saponin adjuvants from the soapbark tree.</title>
        <authorList>
            <person name="Reed J."/>
            <person name="Orme A."/>
            <person name="El-Demerdash A."/>
            <person name="Owen C."/>
            <person name="Martin L.B.B."/>
            <person name="Misra R.C."/>
            <person name="Kikuchi S."/>
            <person name="Rejzek M."/>
            <person name="Martin A.C."/>
            <person name="Harkess A."/>
            <person name="Leebens-Mack J."/>
            <person name="Louveau T."/>
            <person name="Stephenson M.J."/>
            <person name="Osbourn A."/>
        </authorList>
    </citation>
    <scope>NUCLEOTIDE SEQUENCE</scope>
    <source>
        <strain evidence="3">S10</strain>
    </source>
</reference>
<dbReference type="PANTHER" id="PTHR34189">
    <property type="entry name" value="TRANSMEMBRANE PROTEIN"/>
    <property type="match status" value="1"/>
</dbReference>
<evidence type="ECO:0000256" key="1">
    <source>
        <dbReference type="SAM" id="MobiDB-lite"/>
    </source>
</evidence>
<sequence>MQQRSSISTSRDSGDNEVTMVTQQPQVKPTPRRKIDEDTDELPLYDLPYSMGKRENSRPRSPTKWIHAIPLIVLLCVFILWWFSYSVNLTIKDGSITALRQIEIPLPLNKTHIDFTILAVAASPISSASQNLSSNNDIPILLNDTHINLTIPAVAASPTSSFSQNPLPLNETLIDLTSLAVAAPTSSFPQNFSSNNEIEEHWVRTVNHFLL</sequence>
<dbReference type="EMBL" id="JARAOO010000012">
    <property type="protein sequence ID" value="KAJ7947745.1"/>
    <property type="molecule type" value="Genomic_DNA"/>
</dbReference>
<evidence type="ECO:0000256" key="2">
    <source>
        <dbReference type="SAM" id="Phobius"/>
    </source>
</evidence>
<dbReference type="PANTHER" id="PTHR34189:SF18">
    <property type="entry name" value="SERINE_THREONINE-KINASE RLCKVII PROTEIN"/>
    <property type="match status" value="1"/>
</dbReference>